<protein>
    <submittedName>
        <fullName evidence="1">(salmon louse) hypothetical protein</fullName>
    </submittedName>
</protein>
<dbReference type="AlphaFoldDB" id="A0A7R8HE51"/>
<keyword evidence="2" id="KW-1185">Reference proteome</keyword>
<name>A0A7R8HE51_LEPSM</name>
<gene>
    <name evidence="1" type="ORF">LSAA_14738</name>
</gene>
<organism evidence="1 2">
    <name type="scientific">Lepeophtheirus salmonis</name>
    <name type="common">Salmon louse</name>
    <name type="synonym">Caligus salmonis</name>
    <dbReference type="NCBI Taxonomy" id="72036"/>
    <lineage>
        <taxon>Eukaryota</taxon>
        <taxon>Metazoa</taxon>
        <taxon>Ecdysozoa</taxon>
        <taxon>Arthropoda</taxon>
        <taxon>Crustacea</taxon>
        <taxon>Multicrustacea</taxon>
        <taxon>Hexanauplia</taxon>
        <taxon>Copepoda</taxon>
        <taxon>Siphonostomatoida</taxon>
        <taxon>Caligidae</taxon>
        <taxon>Lepeophtheirus</taxon>
    </lineage>
</organism>
<reference evidence="1" key="1">
    <citation type="submission" date="2021-02" db="EMBL/GenBank/DDBJ databases">
        <authorList>
            <person name="Bekaert M."/>
        </authorList>
    </citation>
    <scope>NUCLEOTIDE SEQUENCE</scope>
    <source>
        <strain evidence="1">IoA-00</strain>
    </source>
</reference>
<proteinExistence type="predicted"/>
<accession>A0A7R8HE51</accession>
<dbReference type="EMBL" id="HG994588">
    <property type="protein sequence ID" value="CAF3038429.1"/>
    <property type="molecule type" value="Genomic_DNA"/>
</dbReference>
<dbReference type="Proteomes" id="UP000675881">
    <property type="component" value="Chromosome 9"/>
</dbReference>
<evidence type="ECO:0000313" key="2">
    <source>
        <dbReference type="Proteomes" id="UP000675881"/>
    </source>
</evidence>
<evidence type="ECO:0000313" key="1">
    <source>
        <dbReference type="EMBL" id="CAF3038429.1"/>
    </source>
</evidence>
<sequence>MVRVAYFSSQQTRRKAPLRKAISCIDPPSLEALNKRKEGSSVRRHSKVEVVSCFRSSGTVTLPKPKVLPPLVKPLQTLTANTESLINFLPEEITELNISSAHSSMSAHGQLSTTPHSANLVGKEGPSIEAKLCELPPPPPPKKNVNYCSKHTKCHCDLFLRTWIVSSGLKSSKNWFKPIPSPLK</sequence>